<evidence type="ECO:0000313" key="3">
    <source>
        <dbReference type="Proteomes" id="UP000197277"/>
    </source>
</evidence>
<evidence type="ECO:0000256" key="1">
    <source>
        <dbReference type="SAM" id="MobiDB-lite"/>
    </source>
</evidence>
<dbReference type="AlphaFoldDB" id="A0A246FGI8"/>
<gene>
    <name evidence="2" type="ORF">CDA63_18455</name>
</gene>
<dbReference type="RefSeq" id="WP_088465933.1">
    <property type="nucleotide sequence ID" value="NZ_NIRR01000051.1"/>
</dbReference>
<reference evidence="2 3" key="1">
    <citation type="submission" date="2017-06" db="EMBL/GenBank/DDBJ databases">
        <title>Hymenobacter amundsenii sp. nov. isolated from regoliths in Antarctica.</title>
        <authorList>
            <person name="Sedlacek I."/>
            <person name="Kralova S."/>
            <person name="Pantucek R."/>
            <person name="Svec P."/>
            <person name="Holochova P."/>
            <person name="Stankova E."/>
            <person name="Vrbovska V."/>
            <person name="Busse H.-J."/>
        </authorList>
    </citation>
    <scope>NUCLEOTIDE SEQUENCE [LARGE SCALE GENOMIC DNA]</scope>
    <source>
        <strain evidence="2 3">CCM 8682</strain>
    </source>
</reference>
<dbReference type="EMBL" id="NIRR01000051">
    <property type="protein sequence ID" value="OWP61634.1"/>
    <property type="molecule type" value="Genomic_DNA"/>
</dbReference>
<organism evidence="2 3">
    <name type="scientific">Hymenobacter amundsenii</name>
    <dbReference type="NCBI Taxonomy" id="2006685"/>
    <lineage>
        <taxon>Bacteria</taxon>
        <taxon>Pseudomonadati</taxon>
        <taxon>Bacteroidota</taxon>
        <taxon>Cytophagia</taxon>
        <taxon>Cytophagales</taxon>
        <taxon>Hymenobacteraceae</taxon>
        <taxon>Hymenobacter</taxon>
    </lineage>
</organism>
<name>A0A246FGI8_9BACT</name>
<accession>A0A246FGI8</accession>
<feature type="compositionally biased region" description="Polar residues" evidence="1">
    <location>
        <begin position="1"/>
        <end position="19"/>
    </location>
</feature>
<dbReference type="Proteomes" id="UP000197277">
    <property type="component" value="Unassembled WGS sequence"/>
</dbReference>
<proteinExistence type="predicted"/>
<sequence length="137" mass="14689">MATTNQPTDANEELNSNKEIVNDTPRAIPDNEQLEQEQEYKELLSNGKDASDPSAQRNVGAGGYTQRADQKDQLENLTIRGGEGVPQGGNDHSDTAQPNTGPGFDVEGSYEMGNAIRSQEQKFGEDAPSGPAKPAQD</sequence>
<protein>
    <submittedName>
        <fullName evidence="2">Uncharacterized protein</fullName>
    </submittedName>
</protein>
<feature type="region of interest" description="Disordered" evidence="1">
    <location>
        <begin position="1"/>
        <end position="137"/>
    </location>
</feature>
<comment type="caution">
    <text evidence="2">The sequence shown here is derived from an EMBL/GenBank/DDBJ whole genome shotgun (WGS) entry which is preliminary data.</text>
</comment>
<keyword evidence="3" id="KW-1185">Reference proteome</keyword>
<dbReference type="OrthoDB" id="882412at2"/>
<evidence type="ECO:0000313" key="2">
    <source>
        <dbReference type="EMBL" id="OWP61634.1"/>
    </source>
</evidence>